<gene>
    <name evidence="1" type="ORF">N198_05390</name>
</gene>
<name>A0AB33Z8L8_HELPX</name>
<comment type="caution">
    <text evidence="1">The sequence shown here is derived from an EMBL/GenBank/DDBJ whole genome shotgun (WGS) entry which is preliminary data.</text>
</comment>
<dbReference type="AlphaFoldDB" id="A0AB33Z8L8"/>
<evidence type="ECO:0000313" key="2">
    <source>
        <dbReference type="Proteomes" id="UP000015893"/>
    </source>
</evidence>
<organism evidence="1 2">
    <name type="scientific">Helicobacter pylori UM037</name>
    <dbReference type="NCBI Taxonomy" id="1321939"/>
    <lineage>
        <taxon>Bacteria</taxon>
        <taxon>Pseudomonadati</taxon>
        <taxon>Campylobacterota</taxon>
        <taxon>Epsilonproteobacteria</taxon>
        <taxon>Campylobacterales</taxon>
        <taxon>Helicobacteraceae</taxon>
        <taxon>Helicobacter</taxon>
    </lineage>
</organism>
<evidence type="ECO:0000313" key="1">
    <source>
        <dbReference type="EMBL" id="EQK95004.1"/>
    </source>
</evidence>
<protein>
    <submittedName>
        <fullName evidence="1">Uncharacterized protein</fullName>
    </submittedName>
</protein>
<proteinExistence type="predicted"/>
<dbReference type="Proteomes" id="UP000015893">
    <property type="component" value="Unassembled WGS sequence"/>
</dbReference>
<reference evidence="1 2" key="1">
    <citation type="journal article" date="2013" name="Genome Announc.">
        <title>Multiple genome sequences of Helicobacter pylori strains of diverse disease and antibiotic resistance backgrounds from Malaysia.</title>
        <authorList>
            <person name="Rehvathy V."/>
            <person name="Tan M.H."/>
            <person name="Gunaletchumy S.P."/>
            <person name="Teh X."/>
            <person name="Wang S."/>
            <person name="Baybayan P."/>
            <person name="Singh S."/>
            <person name="Ashby M."/>
            <person name="Kaakoush N.O."/>
            <person name="Mitchell H.M."/>
            <person name="Croft L.J."/>
            <person name="Goh K.L."/>
            <person name="Loke M.F."/>
            <person name="Vadivelu J."/>
        </authorList>
    </citation>
    <scope>NUCLEOTIDE SEQUENCE [LARGE SCALE GENOMIC DNA]</scope>
    <source>
        <strain evidence="1 2">UM037</strain>
    </source>
</reference>
<dbReference type="EMBL" id="AUSI01000016">
    <property type="protein sequence ID" value="EQK95004.1"/>
    <property type="molecule type" value="Genomic_DNA"/>
</dbReference>
<accession>A0AB33Z8L8</accession>
<sequence>MVVKTALKMPLKTPVFWIKVLRNQIPKRLKTGFLLEAIKVLWALEE</sequence>